<dbReference type="Proteomes" id="UP000327011">
    <property type="component" value="Unassembled WGS sequence"/>
</dbReference>
<comment type="caution">
    <text evidence="15">The sequence shown here is derived from an EMBL/GenBank/DDBJ whole genome shotgun (WGS) entry which is preliminary data.</text>
</comment>
<reference evidence="15 16" key="1">
    <citation type="submission" date="2019-09" db="EMBL/GenBank/DDBJ databases">
        <title>Screening of Novel Bioactive Compounds from Soil-Associated.</title>
        <authorList>
            <person name="Gong X."/>
        </authorList>
    </citation>
    <scope>NUCLEOTIDE SEQUENCE [LARGE SCALE GENOMIC DNA]</scope>
    <source>
        <strain evidence="15 16">Gxj-6</strain>
    </source>
</reference>
<dbReference type="Gene3D" id="1.10.287.130">
    <property type="match status" value="1"/>
</dbReference>
<evidence type="ECO:0000259" key="14">
    <source>
        <dbReference type="PROSITE" id="PS50885"/>
    </source>
</evidence>
<protein>
    <recommendedName>
        <fullName evidence="3">histidine kinase</fullName>
        <ecNumber evidence="3">2.7.13.3</ecNumber>
    </recommendedName>
</protein>
<evidence type="ECO:0000313" key="15">
    <source>
        <dbReference type="EMBL" id="KAA9373495.1"/>
    </source>
</evidence>
<evidence type="ECO:0000259" key="13">
    <source>
        <dbReference type="PROSITE" id="PS50109"/>
    </source>
</evidence>
<dbReference type="AlphaFoldDB" id="A0A5J5JV33"/>
<keyword evidence="5" id="KW-0597">Phosphoprotein</keyword>
<keyword evidence="7" id="KW-0812">Transmembrane</keyword>
<dbReference type="PANTHER" id="PTHR44936:SF9">
    <property type="entry name" value="SENSOR PROTEIN CREC"/>
    <property type="match status" value="1"/>
</dbReference>
<dbReference type="PANTHER" id="PTHR44936">
    <property type="entry name" value="SENSOR PROTEIN CREC"/>
    <property type="match status" value="1"/>
</dbReference>
<dbReference type="SMART" id="SM00388">
    <property type="entry name" value="HisKA"/>
    <property type="match status" value="1"/>
</dbReference>
<dbReference type="Pfam" id="PF02518">
    <property type="entry name" value="HATPase_c"/>
    <property type="match status" value="1"/>
</dbReference>
<keyword evidence="16" id="KW-1185">Reference proteome</keyword>
<dbReference type="GO" id="GO:0005886">
    <property type="term" value="C:plasma membrane"/>
    <property type="evidence" value="ECO:0007669"/>
    <property type="project" value="UniProtKB-SubCell"/>
</dbReference>
<comment type="catalytic activity">
    <reaction evidence="1">
        <text>ATP + protein L-histidine = ADP + protein N-phospho-L-histidine.</text>
        <dbReference type="EC" id="2.7.13.3"/>
    </reaction>
</comment>
<evidence type="ECO:0000256" key="5">
    <source>
        <dbReference type="ARBA" id="ARBA00022553"/>
    </source>
</evidence>
<evidence type="ECO:0000256" key="10">
    <source>
        <dbReference type="ARBA" id="ARBA00022840"/>
    </source>
</evidence>
<dbReference type="SMART" id="SM00387">
    <property type="entry name" value="HATPase_c"/>
    <property type="match status" value="1"/>
</dbReference>
<dbReference type="RefSeq" id="WP_150940252.1">
    <property type="nucleotide sequence ID" value="NZ_VYTZ01000023.1"/>
</dbReference>
<dbReference type="InterPro" id="IPR036097">
    <property type="entry name" value="HisK_dim/P_sf"/>
</dbReference>
<dbReference type="InterPro" id="IPR050980">
    <property type="entry name" value="2C_sensor_his_kinase"/>
</dbReference>
<dbReference type="GO" id="GO:0005524">
    <property type="term" value="F:ATP binding"/>
    <property type="evidence" value="ECO:0007669"/>
    <property type="project" value="UniProtKB-KW"/>
</dbReference>
<keyword evidence="9 15" id="KW-0418">Kinase</keyword>
<dbReference type="CDD" id="cd00082">
    <property type="entry name" value="HisKA"/>
    <property type="match status" value="1"/>
</dbReference>
<evidence type="ECO:0000313" key="16">
    <source>
        <dbReference type="Proteomes" id="UP000327011"/>
    </source>
</evidence>
<evidence type="ECO:0000256" key="7">
    <source>
        <dbReference type="ARBA" id="ARBA00022692"/>
    </source>
</evidence>
<dbReference type="Pfam" id="PF00512">
    <property type="entry name" value="HisKA"/>
    <property type="match status" value="1"/>
</dbReference>
<dbReference type="EC" id="2.7.13.3" evidence="3"/>
<evidence type="ECO:0000256" key="8">
    <source>
        <dbReference type="ARBA" id="ARBA00022741"/>
    </source>
</evidence>
<evidence type="ECO:0000256" key="12">
    <source>
        <dbReference type="ARBA" id="ARBA00023012"/>
    </source>
</evidence>
<dbReference type="InterPro" id="IPR003594">
    <property type="entry name" value="HATPase_dom"/>
</dbReference>
<sequence>MRRSLALVAVAVTAMVALAFLIPLAVGVMEIAESRALADAERQAATIVPALVITDDVAALERALASTPAGVSRLAVHLSGGRTVGRSRVGPADVANAAERARTVPVANGYVLLRPVALGGGRSAVIEAYAPEADARKGVSTSWAVLTGVAVTLVVGSVVVADRLGARVVRSARRLGQAAAALGAGDLSVRIIPDGPPELVAAGRAFNAMADQVAVLLAAERELAADLSHRLRTPLTALRLNLGGSGPEAEQQRRLAIERLEHAVDEIIDASRRPARRAVPAGCDAALVLCERLAFWSALAEDQGRPWQLVGADEATPVPVAAADLGAVVDALLGNVFRHTPQGTAFRVTLHRGSGIVGVLVADAGPGIPDPEKAVRRGNSGAGSTGLGLDIARRLAESTGGGVRVEPSALGGTGVNLWLRTDGRAAAPRRGLLRRARGGATGSPVR</sequence>
<evidence type="ECO:0000256" key="3">
    <source>
        <dbReference type="ARBA" id="ARBA00012438"/>
    </source>
</evidence>
<evidence type="ECO:0000256" key="6">
    <source>
        <dbReference type="ARBA" id="ARBA00022679"/>
    </source>
</evidence>
<keyword evidence="8" id="KW-0547">Nucleotide-binding</keyword>
<dbReference type="EMBL" id="VYTZ01000023">
    <property type="protein sequence ID" value="KAA9373495.1"/>
    <property type="molecule type" value="Genomic_DNA"/>
</dbReference>
<dbReference type="PROSITE" id="PS50885">
    <property type="entry name" value="HAMP"/>
    <property type="match status" value="1"/>
</dbReference>
<evidence type="ECO:0000256" key="11">
    <source>
        <dbReference type="ARBA" id="ARBA00022989"/>
    </source>
</evidence>
<dbReference type="InterPro" id="IPR005467">
    <property type="entry name" value="His_kinase_dom"/>
</dbReference>
<dbReference type="PROSITE" id="PS50109">
    <property type="entry name" value="HIS_KIN"/>
    <property type="match status" value="1"/>
</dbReference>
<keyword evidence="10" id="KW-0067">ATP-binding</keyword>
<dbReference type="Pfam" id="PF00672">
    <property type="entry name" value="HAMP"/>
    <property type="match status" value="1"/>
</dbReference>
<evidence type="ECO:0000256" key="2">
    <source>
        <dbReference type="ARBA" id="ARBA00004651"/>
    </source>
</evidence>
<keyword evidence="11" id="KW-0472">Membrane</keyword>
<keyword evidence="11" id="KW-1133">Transmembrane helix</keyword>
<keyword evidence="4" id="KW-1003">Cell membrane</keyword>
<evidence type="ECO:0000256" key="9">
    <source>
        <dbReference type="ARBA" id="ARBA00022777"/>
    </source>
</evidence>
<feature type="domain" description="Histidine kinase" evidence="13">
    <location>
        <begin position="226"/>
        <end position="423"/>
    </location>
</feature>
<keyword evidence="12" id="KW-0902">Two-component regulatory system</keyword>
<organism evidence="15 16">
    <name type="scientific">Microbispora cellulosiformans</name>
    <dbReference type="NCBI Taxonomy" id="2614688"/>
    <lineage>
        <taxon>Bacteria</taxon>
        <taxon>Bacillati</taxon>
        <taxon>Actinomycetota</taxon>
        <taxon>Actinomycetes</taxon>
        <taxon>Streptosporangiales</taxon>
        <taxon>Streptosporangiaceae</taxon>
        <taxon>Microbispora</taxon>
    </lineage>
</organism>
<dbReference type="InterPro" id="IPR003660">
    <property type="entry name" value="HAMP_dom"/>
</dbReference>
<name>A0A5J5JV33_9ACTN</name>
<evidence type="ECO:0000256" key="4">
    <source>
        <dbReference type="ARBA" id="ARBA00022475"/>
    </source>
</evidence>
<keyword evidence="6" id="KW-0808">Transferase</keyword>
<gene>
    <name evidence="15" type="ORF">F5972_35305</name>
</gene>
<dbReference type="Gene3D" id="3.30.565.10">
    <property type="entry name" value="Histidine kinase-like ATPase, C-terminal domain"/>
    <property type="match status" value="1"/>
</dbReference>
<dbReference type="SUPFAM" id="SSF47384">
    <property type="entry name" value="Homodimeric domain of signal transducing histidine kinase"/>
    <property type="match status" value="1"/>
</dbReference>
<dbReference type="InterPro" id="IPR003661">
    <property type="entry name" value="HisK_dim/P_dom"/>
</dbReference>
<evidence type="ECO:0000256" key="1">
    <source>
        <dbReference type="ARBA" id="ARBA00000085"/>
    </source>
</evidence>
<feature type="domain" description="HAMP" evidence="14">
    <location>
        <begin position="166"/>
        <end position="218"/>
    </location>
</feature>
<dbReference type="GO" id="GO:0000155">
    <property type="term" value="F:phosphorelay sensor kinase activity"/>
    <property type="evidence" value="ECO:0007669"/>
    <property type="project" value="InterPro"/>
</dbReference>
<proteinExistence type="predicted"/>
<dbReference type="InterPro" id="IPR036890">
    <property type="entry name" value="HATPase_C_sf"/>
</dbReference>
<accession>A0A5J5JV33</accession>
<dbReference type="SUPFAM" id="SSF55874">
    <property type="entry name" value="ATPase domain of HSP90 chaperone/DNA topoisomerase II/histidine kinase"/>
    <property type="match status" value="1"/>
</dbReference>
<comment type="subcellular location">
    <subcellularLocation>
        <location evidence="2">Cell membrane</location>
        <topology evidence="2">Multi-pass membrane protein</topology>
    </subcellularLocation>
</comment>
<dbReference type="SMART" id="SM00304">
    <property type="entry name" value="HAMP"/>
    <property type="match status" value="1"/>
</dbReference>